<protein>
    <recommendedName>
        <fullName evidence="7">ABC transporter domain-containing protein</fullName>
    </recommendedName>
</protein>
<dbReference type="InterPro" id="IPR052156">
    <property type="entry name" value="BCAA_Transport_ATP-bd_LivF"/>
</dbReference>
<name>A0A0F9LP98_9ZZZZ</name>
<dbReference type="PANTHER" id="PTHR43820:SF4">
    <property type="entry name" value="HIGH-AFFINITY BRANCHED-CHAIN AMINO ACID TRANSPORT ATP-BINDING PROTEIN LIVF"/>
    <property type="match status" value="1"/>
</dbReference>
<dbReference type="PROSITE" id="PS00211">
    <property type="entry name" value="ABC_TRANSPORTER_1"/>
    <property type="match status" value="1"/>
</dbReference>
<keyword evidence="2" id="KW-0813">Transport</keyword>
<sequence length="298" mass="33590">DKPIDDMGKEVATRRQEEAEAHPSKKSEGKDKKITPQFITKCLYNNELGDGLLYAAINKDKYLYNKALGEWMTWAGHYWDLDYYNRALDAVETVCVIGSNGSGKSTLLRTVMGAQRAFEGRIHFEGRNIQNRRTEEIVKMGIVYVPEERMLFKPLSVAENILMGAYVVSDKKQIQQNLEFVYTLFPRLCERQEQPASTLSGGEQQMVAIGRGLMSRPKILMLDEPSLGLAPLLVEGVLGTVRQLKTEGITILLVEQNVREALDLADRGYVLQTGRIIREGTGRELLESDIFRTAFLGI</sequence>
<evidence type="ECO:0000256" key="3">
    <source>
        <dbReference type="ARBA" id="ARBA00022741"/>
    </source>
</evidence>
<dbReference type="CDD" id="cd03224">
    <property type="entry name" value="ABC_TM1139_LivF_branched"/>
    <property type="match status" value="1"/>
</dbReference>
<evidence type="ECO:0000313" key="8">
    <source>
        <dbReference type="EMBL" id="KKM48158.1"/>
    </source>
</evidence>
<keyword evidence="3" id="KW-0547">Nucleotide-binding</keyword>
<dbReference type="SUPFAM" id="SSF52540">
    <property type="entry name" value="P-loop containing nucleoside triphosphate hydrolases"/>
    <property type="match status" value="1"/>
</dbReference>
<proteinExistence type="inferred from homology"/>
<dbReference type="EMBL" id="LAZR01011999">
    <property type="protein sequence ID" value="KKM48158.1"/>
    <property type="molecule type" value="Genomic_DNA"/>
</dbReference>
<gene>
    <name evidence="8" type="ORF">LCGC14_1557880</name>
</gene>
<dbReference type="GO" id="GO:0015658">
    <property type="term" value="F:branched-chain amino acid transmembrane transporter activity"/>
    <property type="evidence" value="ECO:0007669"/>
    <property type="project" value="TreeGrafter"/>
</dbReference>
<evidence type="ECO:0000259" key="7">
    <source>
        <dbReference type="PROSITE" id="PS50893"/>
    </source>
</evidence>
<dbReference type="PANTHER" id="PTHR43820">
    <property type="entry name" value="HIGH-AFFINITY BRANCHED-CHAIN AMINO ACID TRANSPORT ATP-BINDING PROTEIN LIVF"/>
    <property type="match status" value="1"/>
</dbReference>
<dbReference type="GO" id="GO:0016887">
    <property type="term" value="F:ATP hydrolysis activity"/>
    <property type="evidence" value="ECO:0007669"/>
    <property type="project" value="InterPro"/>
</dbReference>
<organism evidence="8">
    <name type="scientific">marine sediment metagenome</name>
    <dbReference type="NCBI Taxonomy" id="412755"/>
    <lineage>
        <taxon>unclassified sequences</taxon>
        <taxon>metagenomes</taxon>
        <taxon>ecological metagenomes</taxon>
    </lineage>
</organism>
<dbReference type="InterPro" id="IPR017871">
    <property type="entry name" value="ABC_transporter-like_CS"/>
</dbReference>
<feature type="region of interest" description="Disordered" evidence="6">
    <location>
        <begin position="1"/>
        <end position="31"/>
    </location>
</feature>
<evidence type="ECO:0000256" key="1">
    <source>
        <dbReference type="ARBA" id="ARBA00005417"/>
    </source>
</evidence>
<keyword evidence="4" id="KW-0067">ATP-binding</keyword>
<feature type="non-terminal residue" evidence="8">
    <location>
        <position position="1"/>
    </location>
</feature>
<dbReference type="PROSITE" id="PS50893">
    <property type="entry name" value="ABC_TRANSPORTER_2"/>
    <property type="match status" value="1"/>
</dbReference>
<evidence type="ECO:0000256" key="2">
    <source>
        <dbReference type="ARBA" id="ARBA00022448"/>
    </source>
</evidence>
<dbReference type="AlphaFoldDB" id="A0A0F9LP98"/>
<dbReference type="InterPro" id="IPR027417">
    <property type="entry name" value="P-loop_NTPase"/>
</dbReference>
<dbReference type="Gene3D" id="3.40.50.300">
    <property type="entry name" value="P-loop containing nucleotide triphosphate hydrolases"/>
    <property type="match status" value="1"/>
</dbReference>
<accession>A0A0F9LP98</accession>
<dbReference type="GO" id="GO:0005524">
    <property type="term" value="F:ATP binding"/>
    <property type="evidence" value="ECO:0007669"/>
    <property type="project" value="UniProtKB-KW"/>
</dbReference>
<dbReference type="InterPro" id="IPR003439">
    <property type="entry name" value="ABC_transporter-like_ATP-bd"/>
</dbReference>
<dbReference type="SMART" id="SM00382">
    <property type="entry name" value="AAA"/>
    <property type="match status" value="1"/>
</dbReference>
<comment type="caution">
    <text evidence="8">The sequence shown here is derived from an EMBL/GenBank/DDBJ whole genome shotgun (WGS) entry which is preliminary data.</text>
</comment>
<dbReference type="GO" id="GO:0015807">
    <property type="term" value="P:L-amino acid transport"/>
    <property type="evidence" value="ECO:0007669"/>
    <property type="project" value="TreeGrafter"/>
</dbReference>
<evidence type="ECO:0000256" key="6">
    <source>
        <dbReference type="SAM" id="MobiDB-lite"/>
    </source>
</evidence>
<evidence type="ECO:0000256" key="5">
    <source>
        <dbReference type="ARBA" id="ARBA00022970"/>
    </source>
</evidence>
<feature type="domain" description="ABC transporter" evidence="7">
    <location>
        <begin position="63"/>
        <end position="298"/>
    </location>
</feature>
<keyword evidence="5" id="KW-0029">Amino-acid transport</keyword>
<evidence type="ECO:0000256" key="4">
    <source>
        <dbReference type="ARBA" id="ARBA00022840"/>
    </source>
</evidence>
<comment type="similarity">
    <text evidence="1">Belongs to the ABC transporter superfamily.</text>
</comment>
<dbReference type="InterPro" id="IPR003593">
    <property type="entry name" value="AAA+_ATPase"/>
</dbReference>
<reference evidence="8" key="1">
    <citation type="journal article" date="2015" name="Nature">
        <title>Complex archaea that bridge the gap between prokaryotes and eukaryotes.</title>
        <authorList>
            <person name="Spang A."/>
            <person name="Saw J.H."/>
            <person name="Jorgensen S.L."/>
            <person name="Zaremba-Niedzwiedzka K."/>
            <person name="Martijn J."/>
            <person name="Lind A.E."/>
            <person name="van Eijk R."/>
            <person name="Schleper C."/>
            <person name="Guy L."/>
            <person name="Ettema T.J."/>
        </authorList>
    </citation>
    <scope>NUCLEOTIDE SEQUENCE</scope>
</reference>
<dbReference type="Pfam" id="PF00005">
    <property type="entry name" value="ABC_tran"/>
    <property type="match status" value="1"/>
</dbReference>